<dbReference type="STRING" id="410764.GA0061103_2782"/>
<dbReference type="SUPFAM" id="SSF54637">
    <property type="entry name" value="Thioesterase/thiol ester dehydrase-isomerase"/>
    <property type="match status" value="1"/>
</dbReference>
<dbReference type="GO" id="GO:0016787">
    <property type="term" value="F:hydrolase activity"/>
    <property type="evidence" value="ECO:0007669"/>
    <property type="project" value="UniProtKB-KW"/>
</dbReference>
<dbReference type="Pfam" id="PF13279">
    <property type="entry name" value="4HBT_2"/>
    <property type="match status" value="1"/>
</dbReference>
<keyword evidence="2" id="KW-1185">Reference proteome</keyword>
<dbReference type="InterPro" id="IPR029069">
    <property type="entry name" value="HotDog_dom_sf"/>
</dbReference>
<evidence type="ECO:0000313" key="1">
    <source>
        <dbReference type="EMBL" id="SCB19981.1"/>
    </source>
</evidence>
<evidence type="ECO:0000313" key="2">
    <source>
        <dbReference type="Proteomes" id="UP000199101"/>
    </source>
</evidence>
<protein>
    <submittedName>
        <fullName evidence="1">Acyl-CoA thioester hydrolase</fullName>
    </submittedName>
</protein>
<dbReference type="Proteomes" id="UP000199101">
    <property type="component" value="Unassembled WGS sequence"/>
</dbReference>
<sequence>MMARVERSDVIEVRVPPRDVDRHGQMFIASYISQAETALSNFWRTRPLVDDEPIYIAKKASCSLHHALHYDDLVRYSISVNKIGGKSIGFVVSVETGNELAAEVEILWLAVRGDEHDPVPLPEDTRDWLYKYLA</sequence>
<accession>A0A1C3UWZ3</accession>
<reference evidence="2" key="1">
    <citation type="submission" date="2016-08" db="EMBL/GenBank/DDBJ databases">
        <authorList>
            <person name="Varghese N."/>
            <person name="Submissions Spin"/>
        </authorList>
    </citation>
    <scope>NUCLEOTIDE SEQUENCE [LARGE SCALE GENOMIC DNA]</scope>
    <source>
        <strain evidence="2">HAMBI 2975</strain>
    </source>
</reference>
<dbReference type="EMBL" id="FMAG01000002">
    <property type="protein sequence ID" value="SCB19981.1"/>
    <property type="molecule type" value="Genomic_DNA"/>
</dbReference>
<dbReference type="AlphaFoldDB" id="A0A1C3UWZ3"/>
<gene>
    <name evidence="1" type="ORF">GA0061103_2782</name>
</gene>
<keyword evidence="1" id="KW-0378">Hydrolase</keyword>
<organism evidence="1 2">
    <name type="scientific">Rhizobium multihospitium</name>
    <dbReference type="NCBI Taxonomy" id="410764"/>
    <lineage>
        <taxon>Bacteria</taxon>
        <taxon>Pseudomonadati</taxon>
        <taxon>Pseudomonadota</taxon>
        <taxon>Alphaproteobacteria</taxon>
        <taxon>Hyphomicrobiales</taxon>
        <taxon>Rhizobiaceae</taxon>
        <taxon>Rhizobium/Agrobacterium group</taxon>
        <taxon>Rhizobium</taxon>
    </lineage>
</organism>
<proteinExistence type="predicted"/>
<name>A0A1C3UWZ3_9HYPH</name>
<dbReference type="Gene3D" id="3.10.129.10">
    <property type="entry name" value="Hotdog Thioesterase"/>
    <property type="match status" value="1"/>
</dbReference>